<comment type="caution">
    <text evidence="1">The sequence shown here is derived from an EMBL/GenBank/DDBJ whole genome shotgun (WGS) entry which is preliminary data.</text>
</comment>
<evidence type="ECO:0000313" key="1">
    <source>
        <dbReference type="EMBL" id="KKN06565.1"/>
    </source>
</evidence>
<reference evidence="1" key="1">
    <citation type="journal article" date="2015" name="Nature">
        <title>Complex archaea that bridge the gap between prokaryotes and eukaryotes.</title>
        <authorList>
            <person name="Spang A."/>
            <person name="Saw J.H."/>
            <person name="Jorgensen S.L."/>
            <person name="Zaremba-Niedzwiedzka K."/>
            <person name="Martijn J."/>
            <person name="Lind A.E."/>
            <person name="van Eijk R."/>
            <person name="Schleper C."/>
            <person name="Guy L."/>
            <person name="Ettema T.J."/>
        </authorList>
    </citation>
    <scope>NUCLEOTIDE SEQUENCE</scope>
</reference>
<accession>A0A0F9MGM8</accession>
<protein>
    <recommendedName>
        <fullName evidence="2">YceK/YidQ family lipoprotein</fullName>
    </recommendedName>
</protein>
<dbReference type="EMBL" id="LAZR01004675">
    <property type="protein sequence ID" value="KKN06565.1"/>
    <property type="molecule type" value="Genomic_DNA"/>
</dbReference>
<organism evidence="1">
    <name type="scientific">marine sediment metagenome</name>
    <dbReference type="NCBI Taxonomy" id="412755"/>
    <lineage>
        <taxon>unclassified sequences</taxon>
        <taxon>metagenomes</taxon>
        <taxon>ecological metagenomes</taxon>
    </lineage>
</organism>
<sequence>MKATLRIGLILSVILSLTACGTILGRLNEPLVEGEYYKSTKTDLLMIGVPISDAKQDAIAVAMVCWYMIVCPFITVASLPLDVAVDTLLLPFDATLAND</sequence>
<evidence type="ECO:0008006" key="2">
    <source>
        <dbReference type="Google" id="ProtNLM"/>
    </source>
</evidence>
<gene>
    <name evidence="1" type="ORF">LCGC14_1075980</name>
</gene>
<dbReference type="PROSITE" id="PS51257">
    <property type="entry name" value="PROKAR_LIPOPROTEIN"/>
    <property type="match status" value="1"/>
</dbReference>
<dbReference type="AlphaFoldDB" id="A0A0F9MGM8"/>
<name>A0A0F9MGM8_9ZZZZ</name>
<proteinExistence type="predicted"/>